<reference evidence="3" key="1">
    <citation type="submission" date="2015-10" db="EMBL/GenBank/DDBJ databases">
        <authorList>
            <person name="Ju K.-S."/>
            <person name="Doroghazi J.R."/>
            <person name="Metcalf W.W."/>
        </authorList>
    </citation>
    <scope>NUCLEOTIDE SEQUENCE [LARGE SCALE GENOMIC DNA]</scope>
    <source>
        <strain evidence="3">NRRL F-8817</strain>
    </source>
</reference>
<comment type="caution">
    <text evidence="2">The sequence shown here is derived from an EMBL/GenBank/DDBJ whole genome shotgun (WGS) entry which is preliminary data.</text>
</comment>
<gene>
    <name evidence="2" type="ORF">ADL28_26715</name>
</gene>
<proteinExistence type="predicted"/>
<evidence type="ECO:0000313" key="3">
    <source>
        <dbReference type="Proteomes" id="UP000053413"/>
    </source>
</evidence>
<sequence length="403" mass="44141">MPYGNDEHTGGIGQRIAELRAVRGYSLRQLGQRSHVSASMLSMIEKGDRNASEEIVAAVARALDVGVSNLRGQPYRQQLQQDRIDRMIEPLGGALDNWDLEPDPAAPPPRPLADLRADVARTIQMRAAANLGGLAEKLPSLIAEILHAINVQDDPGHAREELYGLQTEAARGVWRVAYRVGEMHLARLALSRMAQAAAQSGDPRQAAVERWMRAQTSVEGGRPGVDTGLRLVNQALKELDDDGSSETRAVRGALHLKGSILASRQGDKDGSDAWLEEARGMAQETGETRVYELTFGPTNVELHAVAAAADQDKHGLALKRAAKVEIPQDYPPGRAGHFYIDLARAQVWTARHDEAFESLLKARETAPQMTRHHPQVHETAAALRRARARVPDPLREFSLWCGV</sequence>
<dbReference type="EMBL" id="LLZJ01000355">
    <property type="protein sequence ID" value="KUL49780.1"/>
    <property type="molecule type" value="Genomic_DNA"/>
</dbReference>
<feature type="domain" description="HTH cro/C1-type" evidence="1">
    <location>
        <begin position="16"/>
        <end position="70"/>
    </location>
</feature>
<dbReference type="Gene3D" id="1.10.260.40">
    <property type="entry name" value="lambda repressor-like DNA-binding domains"/>
    <property type="match status" value="1"/>
</dbReference>
<evidence type="ECO:0000259" key="1">
    <source>
        <dbReference type="PROSITE" id="PS50943"/>
    </source>
</evidence>
<protein>
    <submittedName>
        <fullName evidence="2">XRE family transcriptional regulator</fullName>
    </submittedName>
</protein>
<dbReference type="RefSeq" id="WP_059146317.1">
    <property type="nucleotide sequence ID" value="NZ_LLZJ01000355.1"/>
</dbReference>
<name>A0A0X3VYJ3_STRVO</name>
<evidence type="ECO:0000313" key="2">
    <source>
        <dbReference type="EMBL" id="KUL49780.1"/>
    </source>
</evidence>
<dbReference type="SUPFAM" id="SSF47413">
    <property type="entry name" value="lambda repressor-like DNA-binding domains"/>
    <property type="match status" value="1"/>
</dbReference>
<dbReference type="Proteomes" id="UP000053413">
    <property type="component" value="Unassembled WGS sequence"/>
</dbReference>
<accession>A0A0X3VYJ3</accession>
<dbReference type="GO" id="GO:0003677">
    <property type="term" value="F:DNA binding"/>
    <property type="evidence" value="ECO:0007669"/>
    <property type="project" value="InterPro"/>
</dbReference>
<dbReference type="InterPro" id="IPR010982">
    <property type="entry name" value="Lambda_DNA-bd_dom_sf"/>
</dbReference>
<organism evidence="2 3">
    <name type="scientific">Streptomyces violaceusniger</name>
    <dbReference type="NCBI Taxonomy" id="68280"/>
    <lineage>
        <taxon>Bacteria</taxon>
        <taxon>Bacillati</taxon>
        <taxon>Actinomycetota</taxon>
        <taxon>Actinomycetes</taxon>
        <taxon>Kitasatosporales</taxon>
        <taxon>Streptomycetaceae</taxon>
        <taxon>Streptomyces</taxon>
        <taxon>Streptomyces violaceusniger group</taxon>
    </lineage>
</organism>
<dbReference type="InterPro" id="IPR001387">
    <property type="entry name" value="Cro/C1-type_HTH"/>
</dbReference>
<dbReference type="SMART" id="SM00530">
    <property type="entry name" value="HTH_XRE"/>
    <property type="match status" value="1"/>
</dbReference>
<dbReference type="CDD" id="cd00093">
    <property type="entry name" value="HTH_XRE"/>
    <property type="match status" value="1"/>
</dbReference>
<dbReference type="Pfam" id="PF01381">
    <property type="entry name" value="HTH_3"/>
    <property type="match status" value="1"/>
</dbReference>
<dbReference type="AlphaFoldDB" id="A0A0X3VYJ3"/>
<dbReference type="OrthoDB" id="3504495at2"/>
<dbReference type="PROSITE" id="PS50943">
    <property type="entry name" value="HTH_CROC1"/>
    <property type="match status" value="1"/>
</dbReference>